<feature type="signal peptide" evidence="6">
    <location>
        <begin position="1"/>
        <end position="23"/>
    </location>
</feature>
<evidence type="ECO:0000313" key="7">
    <source>
        <dbReference type="EMBL" id="QWV96844.1"/>
    </source>
</evidence>
<feature type="region of interest" description="Disordered" evidence="5">
    <location>
        <begin position="138"/>
        <end position="176"/>
    </location>
</feature>
<dbReference type="PANTHER" id="PTHR38102">
    <property type="entry name" value="PERIPLASMIC CHAPERONE SPY"/>
    <property type="match status" value="1"/>
</dbReference>
<evidence type="ECO:0000256" key="5">
    <source>
        <dbReference type="SAM" id="MobiDB-lite"/>
    </source>
</evidence>
<protein>
    <submittedName>
        <fullName evidence="7">Spy/CpxP family protein refolding chaperone</fullName>
    </submittedName>
</protein>
<name>A0ABX8JEM1_9BACT</name>
<dbReference type="PROSITE" id="PS51257">
    <property type="entry name" value="PROKAR_LIPOPROTEIN"/>
    <property type="match status" value="1"/>
</dbReference>
<gene>
    <name evidence="7" type="ORF">KP005_16040</name>
</gene>
<evidence type="ECO:0000256" key="2">
    <source>
        <dbReference type="ARBA" id="ARBA00008441"/>
    </source>
</evidence>
<evidence type="ECO:0000256" key="1">
    <source>
        <dbReference type="ARBA" id="ARBA00004418"/>
    </source>
</evidence>
<dbReference type="PANTHER" id="PTHR38102:SF1">
    <property type="entry name" value="PERIPLASMIC CHAPERONE SPY"/>
    <property type="match status" value="1"/>
</dbReference>
<keyword evidence="3 6" id="KW-0732">Signal</keyword>
<evidence type="ECO:0000313" key="8">
    <source>
        <dbReference type="Proteomes" id="UP000683493"/>
    </source>
</evidence>
<dbReference type="Pfam" id="PF07813">
    <property type="entry name" value="LTXXQ"/>
    <property type="match status" value="1"/>
</dbReference>
<dbReference type="InterPro" id="IPR052211">
    <property type="entry name" value="Cpx_auxiliary_protein"/>
</dbReference>
<dbReference type="CDD" id="cd09916">
    <property type="entry name" value="CpxP_like"/>
    <property type="match status" value="1"/>
</dbReference>
<dbReference type="InterPro" id="IPR012899">
    <property type="entry name" value="LTXXQ"/>
</dbReference>
<evidence type="ECO:0000256" key="6">
    <source>
        <dbReference type="SAM" id="SignalP"/>
    </source>
</evidence>
<feature type="chain" id="PRO_5046445071" evidence="6">
    <location>
        <begin position="24"/>
        <end position="176"/>
    </location>
</feature>
<feature type="compositionally biased region" description="Basic and acidic residues" evidence="5">
    <location>
        <begin position="140"/>
        <end position="150"/>
    </location>
</feature>
<evidence type="ECO:0000256" key="4">
    <source>
        <dbReference type="ARBA" id="ARBA00022764"/>
    </source>
</evidence>
<organism evidence="7 8">
    <name type="scientific">Geomonas diazotrophica</name>
    <dbReference type="NCBI Taxonomy" id="2843197"/>
    <lineage>
        <taxon>Bacteria</taxon>
        <taxon>Pseudomonadati</taxon>
        <taxon>Thermodesulfobacteriota</taxon>
        <taxon>Desulfuromonadia</taxon>
        <taxon>Geobacterales</taxon>
        <taxon>Geobacteraceae</taxon>
        <taxon>Geomonas</taxon>
    </lineage>
</organism>
<reference evidence="7 8" key="1">
    <citation type="submission" date="2021-06" db="EMBL/GenBank/DDBJ databases">
        <title>Gemonas diversity in paddy soil.</title>
        <authorList>
            <person name="Liu G."/>
        </authorList>
    </citation>
    <scope>NUCLEOTIDE SEQUENCE [LARGE SCALE GENOMIC DNA]</scope>
    <source>
        <strain evidence="7 8">RG29</strain>
    </source>
</reference>
<proteinExistence type="inferred from homology"/>
<dbReference type="EMBL" id="CP076724">
    <property type="protein sequence ID" value="QWV96844.1"/>
    <property type="molecule type" value="Genomic_DNA"/>
</dbReference>
<evidence type="ECO:0000256" key="3">
    <source>
        <dbReference type="ARBA" id="ARBA00022729"/>
    </source>
</evidence>
<keyword evidence="4" id="KW-0574">Periplasm</keyword>
<keyword evidence="8" id="KW-1185">Reference proteome</keyword>
<comment type="similarity">
    <text evidence="2">Belongs to the CpxP/Spy family.</text>
</comment>
<accession>A0ABX8JEM1</accession>
<comment type="subcellular location">
    <subcellularLocation>
        <location evidence="1">Periplasm</location>
    </subcellularLocation>
</comment>
<dbReference type="Proteomes" id="UP000683493">
    <property type="component" value="Chromosome"/>
</dbReference>
<sequence>MRKNMIGLAAAATLFGAAFACQAMPYGTDAPLPPERGASDRHDLLPLPEHLARTLDLSDVQQKRIRSILDEQRGKGWAQMDKEFQLREQLHSLEVDAEFNEQAVRGVATALGTLEAERLVARAKTQARINAVLTPQQRALAEKLHPRKGELPPPPPCGCGPEQRGDHGPATFQDGR</sequence>